<comment type="similarity">
    <text evidence="2">Belongs to the YkuD family.</text>
</comment>
<dbReference type="InterPro" id="IPR050979">
    <property type="entry name" value="LD-transpeptidase"/>
</dbReference>
<evidence type="ECO:0000256" key="7">
    <source>
        <dbReference type="ARBA" id="ARBA00022984"/>
    </source>
</evidence>
<keyword evidence="11" id="KW-0012">Acyltransferase</keyword>
<reference evidence="11 12" key="1">
    <citation type="submission" date="2024-04" db="EMBL/GenBank/DDBJ databases">
        <title>A novel species isolated from cricket.</title>
        <authorList>
            <person name="Wang H.-C."/>
        </authorList>
    </citation>
    <scope>NUCLEOTIDE SEQUENCE [LARGE SCALE GENOMIC DNA]</scope>
    <source>
        <strain evidence="11 12">WL0021</strain>
    </source>
</reference>
<keyword evidence="7 9" id="KW-0573">Peptidoglycan synthesis</keyword>
<evidence type="ECO:0000313" key="12">
    <source>
        <dbReference type="Proteomes" id="UP001418637"/>
    </source>
</evidence>
<evidence type="ECO:0000256" key="3">
    <source>
        <dbReference type="ARBA" id="ARBA00022676"/>
    </source>
</evidence>
<evidence type="ECO:0000256" key="6">
    <source>
        <dbReference type="ARBA" id="ARBA00022960"/>
    </source>
</evidence>
<evidence type="ECO:0000256" key="8">
    <source>
        <dbReference type="ARBA" id="ARBA00023316"/>
    </source>
</evidence>
<dbReference type="PROSITE" id="PS52029">
    <property type="entry name" value="LD_TPASE"/>
    <property type="match status" value="1"/>
</dbReference>
<gene>
    <name evidence="11" type="ORF">WJT86_04290</name>
</gene>
<dbReference type="CDD" id="cd16913">
    <property type="entry name" value="YkuD_like"/>
    <property type="match status" value="1"/>
</dbReference>
<accession>A0ABV0BJ33</accession>
<keyword evidence="6 9" id="KW-0133">Cell shape</keyword>
<evidence type="ECO:0000259" key="10">
    <source>
        <dbReference type="PROSITE" id="PS52029"/>
    </source>
</evidence>
<keyword evidence="4 11" id="KW-0808">Transferase</keyword>
<comment type="caution">
    <text evidence="11">The sequence shown here is derived from an EMBL/GenBank/DDBJ whole genome shotgun (WGS) entry which is preliminary data.</text>
</comment>
<evidence type="ECO:0000256" key="2">
    <source>
        <dbReference type="ARBA" id="ARBA00005992"/>
    </source>
</evidence>
<sequence length="195" mass="21423">MRIGILGTTLAVALFVSGCGFKGVPDPEVSARDAEWMAQVPKGLDEPMYERWEVKDPTGEEPGTIVVNTKERLLYFVLPGGKAIRYGVAVGDEAYGWTGTARIARKAEWPNWTPPASMVKRWPHVRPTKGGPGNPLGARALYIYEGDKDTLYRIHGTNEPEKIGQAVSSGCIRMRNIDAIDLYNRVGPNAKVIVK</sequence>
<dbReference type="EMBL" id="JBBYXI010000001">
    <property type="protein sequence ID" value="MEN3930281.1"/>
    <property type="molecule type" value="Genomic_DNA"/>
</dbReference>
<keyword evidence="12" id="KW-1185">Reference proteome</keyword>
<dbReference type="Pfam" id="PF03734">
    <property type="entry name" value="YkuD"/>
    <property type="match status" value="1"/>
</dbReference>
<dbReference type="EC" id="2.3.2.-" evidence="11"/>
<proteinExistence type="inferred from homology"/>
<dbReference type="GO" id="GO:0016746">
    <property type="term" value="F:acyltransferase activity"/>
    <property type="evidence" value="ECO:0007669"/>
    <property type="project" value="UniProtKB-KW"/>
</dbReference>
<evidence type="ECO:0000256" key="9">
    <source>
        <dbReference type="PROSITE-ProRule" id="PRU01373"/>
    </source>
</evidence>
<comment type="pathway">
    <text evidence="1 9">Cell wall biogenesis; peptidoglycan biosynthesis.</text>
</comment>
<dbReference type="PANTHER" id="PTHR30582">
    <property type="entry name" value="L,D-TRANSPEPTIDASE"/>
    <property type="match status" value="1"/>
</dbReference>
<keyword evidence="5" id="KW-0378">Hydrolase</keyword>
<feature type="active site" description="Proton donor/acceptor" evidence="9">
    <location>
        <position position="155"/>
    </location>
</feature>
<evidence type="ECO:0000313" key="11">
    <source>
        <dbReference type="EMBL" id="MEN3930281.1"/>
    </source>
</evidence>
<dbReference type="InterPro" id="IPR005490">
    <property type="entry name" value="LD_TPept_cat_dom"/>
</dbReference>
<evidence type="ECO:0000256" key="4">
    <source>
        <dbReference type="ARBA" id="ARBA00022679"/>
    </source>
</evidence>
<dbReference type="InterPro" id="IPR038063">
    <property type="entry name" value="Transpep_catalytic_dom"/>
</dbReference>
<dbReference type="SUPFAM" id="SSF141523">
    <property type="entry name" value="L,D-transpeptidase catalytic domain-like"/>
    <property type="match status" value="1"/>
</dbReference>
<name>A0ABV0BJ33_9HYPH</name>
<keyword evidence="8 9" id="KW-0961">Cell wall biogenesis/degradation</keyword>
<evidence type="ECO:0000256" key="5">
    <source>
        <dbReference type="ARBA" id="ARBA00022801"/>
    </source>
</evidence>
<evidence type="ECO:0000256" key="1">
    <source>
        <dbReference type="ARBA" id="ARBA00004752"/>
    </source>
</evidence>
<feature type="active site" description="Nucleophile" evidence="9">
    <location>
        <position position="171"/>
    </location>
</feature>
<dbReference type="PANTHER" id="PTHR30582:SF24">
    <property type="entry name" value="L,D-TRANSPEPTIDASE ERFK_SRFK-RELATED"/>
    <property type="match status" value="1"/>
</dbReference>
<organism evidence="11 12">
    <name type="scientific">Hohaiivirga grylli</name>
    <dbReference type="NCBI Taxonomy" id="3133970"/>
    <lineage>
        <taxon>Bacteria</taxon>
        <taxon>Pseudomonadati</taxon>
        <taxon>Pseudomonadota</taxon>
        <taxon>Alphaproteobacteria</taxon>
        <taxon>Hyphomicrobiales</taxon>
        <taxon>Methylobacteriaceae</taxon>
        <taxon>Hohaiivirga</taxon>
    </lineage>
</organism>
<keyword evidence="3" id="KW-0328">Glycosyltransferase</keyword>
<dbReference type="Gene3D" id="2.40.440.10">
    <property type="entry name" value="L,D-transpeptidase catalytic domain-like"/>
    <property type="match status" value="1"/>
</dbReference>
<dbReference type="RefSeq" id="WP_346336242.1">
    <property type="nucleotide sequence ID" value="NZ_JBBYXI010000001.1"/>
</dbReference>
<dbReference type="PROSITE" id="PS51257">
    <property type="entry name" value="PROKAR_LIPOPROTEIN"/>
    <property type="match status" value="1"/>
</dbReference>
<dbReference type="Proteomes" id="UP001418637">
    <property type="component" value="Unassembled WGS sequence"/>
</dbReference>
<protein>
    <submittedName>
        <fullName evidence="11">L,D-transpeptidase</fullName>
        <ecNumber evidence="11">2.3.2.-</ecNumber>
    </submittedName>
</protein>
<feature type="domain" description="L,D-TPase catalytic" evidence="10">
    <location>
        <begin position="63"/>
        <end position="195"/>
    </location>
</feature>